<dbReference type="Gene3D" id="3.90.1150.10">
    <property type="entry name" value="Aspartate Aminotransferase, domain 1"/>
    <property type="match status" value="1"/>
</dbReference>
<dbReference type="Pfam" id="PF00282">
    <property type="entry name" value="Pyridoxal_deC"/>
    <property type="match status" value="1"/>
</dbReference>
<dbReference type="GO" id="GO:0016831">
    <property type="term" value="F:carboxy-lyase activity"/>
    <property type="evidence" value="ECO:0007669"/>
    <property type="project" value="UniProtKB-KW"/>
</dbReference>
<dbReference type="EMBL" id="VLTL01000179">
    <property type="protein sequence ID" value="KAA0155827.1"/>
    <property type="molecule type" value="Genomic_DNA"/>
</dbReference>
<dbReference type="GO" id="GO:0019752">
    <property type="term" value="P:carboxylic acid metabolic process"/>
    <property type="evidence" value="ECO:0007669"/>
    <property type="project" value="InterPro"/>
</dbReference>
<feature type="modified residue" description="N6-(pyridoxal phosphate)lysine" evidence="6">
    <location>
        <position position="368"/>
    </location>
</feature>
<evidence type="ECO:0000313" key="9">
    <source>
        <dbReference type="EMBL" id="KAA0153025.1"/>
    </source>
</evidence>
<keyword evidence="4 6" id="KW-0663">Pyridoxal phosphate</keyword>
<keyword evidence="5 7" id="KW-0456">Lyase</keyword>
<feature type="region of interest" description="Disordered" evidence="8">
    <location>
        <begin position="1"/>
        <end position="22"/>
    </location>
</feature>
<dbReference type="OrthoDB" id="639767at2759"/>
<dbReference type="InterPro" id="IPR015421">
    <property type="entry name" value="PyrdxlP-dep_Trfase_major"/>
</dbReference>
<evidence type="ECO:0000313" key="16">
    <source>
        <dbReference type="Proteomes" id="UP000325113"/>
    </source>
</evidence>
<evidence type="ECO:0000256" key="4">
    <source>
        <dbReference type="ARBA" id="ARBA00022898"/>
    </source>
</evidence>
<evidence type="ECO:0000256" key="8">
    <source>
        <dbReference type="SAM" id="MobiDB-lite"/>
    </source>
</evidence>
<dbReference type="Proteomes" id="UP000324907">
    <property type="component" value="Unassembled WGS sequence"/>
</dbReference>
<dbReference type="EMBL" id="VLTM01000037">
    <property type="protein sequence ID" value="KAA0161288.1"/>
    <property type="molecule type" value="Genomic_DNA"/>
</dbReference>
<dbReference type="PANTHER" id="PTHR11999">
    <property type="entry name" value="GROUP II PYRIDOXAL-5-PHOSPHATE DECARBOXYLASE"/>
    <property type="match status" value="1"/>
</dbReference>
<accession>A0A5A8CTM0</accession>
<dbReference type="GO" id="GO:0005737">
    <property type="term" value="C:cytoplasm"/>
    <property type="evidence" value="ECO:0007669"/>
    <property type="project" value="TreeGrafter"/>
</dbReference>
<dbReference type="SUPFAM" id="SSF53383">
    <property type="entry name" value="PLP-dependent transferases"/>
    <property type="match status" value="1"/>
</dbReference>
<dbReference type="AlphaFoldDB" id="A0A5A8CTM0"/>
<gene>
    <name evidence="12" type="ORF">FNF27_07417</name>
    <name evidence="10" type="ORF">FNF28_06687</name>
    <name evidence="9" type="ORF">FNF29_03545</name>
    <name evidence="11" type="ORF">FNF31_03902</name>
</gene>
<proteinExistence type="inferred from homology"/>
<protein>
    <recommendedName>
        <fullName evidence="17">Tyrosine decarboxylase</fullName>
    </recommendedName>
</protein>
<keyword evidence="3" id="KW-0210">Decarboxylase</keyword>
<dbReference type="InterPro" id="IPR015424">
    <property type="entry name" value="PyrdxlP-dep_Trfase"/>
</dbReference>
<evidence type="ECO:0000256" key="5">
    <source>
        <dbReference type="ARBA" id="ARBA00023239"/>
    </source>
</evidence>
<evidence type="ECO:0000256" key="2">
    <source>
        <dbReference type="ARBA" id="ARBA00009533"/>
    </source>
</evidence>
<dbReference type="PRINTS" id="PR00800">
    <property type="entry name" value="YHDCRBOXLASE"/>
</dbReference>
<comment type="cofactor">
    <cofactor evidence="1 6 7">
        <name>pyridoxal 5'-phosphate</name>
        <dbReference type="ChEBI" id="CHEBI:597326"/>
    </cofactor>
</comment>
<keyword evidence="14" id="KW-1185">Reference proteome</keyword>
<dbReference type="InterPro" id="IPR015422">
    <property type="entry name" value="PyrdxlP-dep_Trfase_small"/>
</dbReference>
<dbReference type="Gene3D" id="3.40.640.10">
    <property type="entry name" value="Type I PLP-dependent aspartate aminotransferase-like (Major domain)"/>
    <property type="match status" value="1"/>
</dbReference>
<dbReference type="GO" id="GO:0006520">
    <property type="term" value="P:amino acid metabolic process"/>
    <property type="evidence" value="ECO:0007669"/>
    <property type="project" value="InterPro"/>
</dbReference>
<evidence type="ECO:0008006" key="17">
    <source>
        <dbReference type="Google" id="ProtNLM"/>
    </source>
</evidence>
<organism evidence="10 15">
    <name type="scientific">Cafeteria roenbergensis</name>
    <name type="common">Marine flagellate</name>
    <dbReference type="NCBI Taxonomy" id="33653"/>
    <lineage>
        <taxon>Eukaryota</taxon>
        <taxon>Sar</taxon>
        <taxon>Stramenopiles</taxon>
        <taxon>Bigyra</taxon>
        <taxon>Opalozoa</taxon>
        <taxon>Bicosoecida</taxon>
        <taxon>Cafeteriaceae</taxon>
        <taxon>Cafeteria</taxon>
    </lineage>
</organism>
<dbReference type="CDD" id="cd06450">
    <property type="entry name" value="DOPA_deC_like"/>
    <property type="match status" value="1"/>
</dbReference>
<evidence type="ECO:0000256" key="1">
    <source>
        <dbReference type="ARBA" id="ARBA00001933"/>
    </source>
</evidence>
<dbReference type="Gene3D" id="1.20.1340.10">
    <property type="entry name" value="dopa decarboxylase, N-terminal domain"/>
    <property type="match status" value="1"/>
</dbReference>
<dbReference type="GO" id="GO:0030170">
    <property type="term" value="F:pyridoxal phosphate binding"/>
    <property type="evidence" value="ECO:0007669"/>
    <property type="project" value="InterPro"/>
</dbReference>
<dbReference type="InterPro" id="IPR002129">
    <property type="entry name" value="PyrdxlP-dep_de-COase"/>
</dbReference>
<comment type="similarity">
    <text evidence="2 7">Belongs to the group II decarboxylase family.</text>
</comment>
<dbReference type="OMA" id="NPGFNWS"/>
<dbReference type="FunFam" id="3.40.640.10:FF:000025">
    <property type="entry name" value="Histidine decarboxylase"/>
    <property type="match status" value="1"/>
</dbReference>
<dbReference type="EMBL" id="VLTO01000084">
    <property type="protein sequence ID" value="KAA0166966.1"/>
    <property type="molecule type" value="Genomic_DNA"/>
</dbReference>
<evidence type="ECO:0000313" key="13">
    <source>
        <dbReference type="Proteomes" id="UP000322899"/>
    </source>
</evidence>
<sequence length="542" mass="59257">MESTAATGPSAATRASAGSAAPSAPAAGAAAAASAALPDSERHATPEYAAMRERMDWEKFREHGRGMVDFISDYYSGVEKLPVKSQVKPGYLAELLPRSAPEAPESVGDVMKDVREHILPGITHWQHPSFFSYFPANTSYPGLLGDMLASCFNVIGFSWIASPAATELESITLDWLGELIGLPESFLTRGGKGGGVIQGTASEATIVALLASRARALSRDRDGAPALDAGDGGALEDAMAPKWCVYGSDQAHSSAKKACMVAGIPLARYRCIPSKREDNYSLDVAALREAMRKDKEAGLRPLFVLATCGTTSSGAMDDLVAASAAAKEHDAWMHVDAAWAGSACICPEFRGMLRGIENCDSIDFNPHKWLLTNFNCSTMWVQDKEWLLQALSLTPEYLRSKEYEAKVVQDYRDWQIPLGRRFHSLKLFFVLRVFGAEGLRSFIREHVALATRFREMIEADDRFEMPVPQSLSLVCFRLKAGNAPTERLLEMLNEGGSAFMVHTKLSGDFVIRMAVGNPRTEIRHVDRVWEEVRRCADVALAE</sequence>
<evidence type="ECO:0000313" key="12">
    <source>
        <dbReference type="EMBL" id="KAA0166966.1"/>
    </source>
</evidence>
<evidence type="ECO:0000256" key="7">
    <source>
        <dbReference type="RuleBase" id="RU000382"/>
    </source>
</evidence>
<evidence type="ECO:0000313" key="10">
    <source>
        <dbReference type="EMBL" id="KAA0155827.1"/>
    </source>
</evidence>
<evidence type="ECO:0000313" key="14">
    <source>
        <dbReference type="Proteomes" id="UP000323011"/>
    </source>
</evidence>
<evidence type="ECO:0000313" key="15">
    <source>
        <dbReference type="Proteomes" id="UP000324907"/>
    </source>
</evidence>
<evidence type="ECO:0000313" key="11">
    <source>
        <dbReference type="EMBL" id="KAA0161288.1"/>
    </source>
</evidence>
<dbReference type="PANTHER" id="PTHR11999:SF70">
    <property type="entry name" value="MIP05841P"/>
    <property type="match status" value="1"/>
</dbReference>
<dbReference type="Proteomes" id="UP000322899">
    <property type="component" value="Unassembled WGS sequence"/>
</dbReference>
<dbReference type="Proteomes" id="UP000323011">
    <property type="component" value="Unassembled WGS sequence"/>
</dbReference>
<name>A0A5A8CTM0_CAFRO</name>
<evidence type="ECO:0000256" key="3">
    <source>
        <dbReference type="ARBA" id="ARBA00022793"/>
    </source>
</evidence>
<dbReference type="InterPro" id="IPR010977">
    <property type="entry name" value="Aromatic_deC"/>
</dbReference>
<evidence type="ECO:0000256" key="6">
    <source>
        <dbReference type="PIRSR" id="PIRSR602129-50"/>
    </source>
</evidence>
<comment type="caution">
    <text evidence="10">The sequence shown here is derived from an EMBL/GenBank/DDBJ whole genome shotgun (WGS) entry which is preliminary data.</text>
</comment>
<dbReference type="FunFam" id="1.20.1340.10:FF:000001">
    <property type="entry name" value="Histidine decarboxylase"/>
    <property type="match status" value="1"/>
</dbReference>
<reference evidence="13 14" key="1">
    <citation type="submission" date="2019-07" db="EMBL/GenBank/DDBJ databases">
        <title>Genomes of Cafeteria roenbergensis.</title>
        <authorList>
            <person name="Fischer M.G."/>
            <person name="Hackl T."/>
            <person name="Roman M."/>
        </authorList>
    </citation>
    <scope>NUCLEOTIDE SEQUENCE [LARGE SCALE GENOMIC DNA]</scope>
    <source>
        <strain evidence="9 14">BVI</strain>
        <strain evidence="11 16">Cflag</strain>
        <strain evidence="12 13">E4-10P</strain>
        <strain evidence="10 15">RCC970-E3</strain>
    </source>
</reference>
<dbReference type="Proteomes" id="UP000325113">
    <property type="component" value="Unassembled WGS sequence"/>
</dbReference>
<dbReference type="EMBL" id="VLTN01000018">
    <property type="protein sequence ID" value="KAA0153025.1"/>
    <property type="molecule type" value="Genomic_DNA"/>
</dbReference>